<reference evidence="2" key="2">
    <citation type="submission" date="2015-03" db="EMBL/GenBank/DDBJ databases">
        <authorList>
            <person name="Murphy D."/>
        </authorList>
    </citation>
    <scope>NUCLEOTIDE SEQUENCE [LARGE SCALE GENOMIC DNA]</scope>
    <source>
        <strain evidence="2">IP27925</strain>
    </source>
</reference>
<name>A0A0T9T3X0_YERAE</name>
<dbReference type="EMBL" id="CP011975">
    <property type="protein sequence ID" value="AKP34097.1"/>
    <property type="molecule type" value="Genomic_DNA"/>
</dbReference>
<dbReference type="OrthoDB" id="7028583at2"/>
<keyword evidence="4" id="KW-1185">Reference proteome</keyword>
<evidence type="ECO:0000313" key="1">
    <source>
        <dbReference type="EMBL" id="AKP34097.1"/>
    </source>
</evidence>
<dbReference type="EMBL" id="CQEM01000001">
    <property type="protein sequence ID" value="CNK58138.1"/>
    <property type="molecule type" value="Genomic_DNA"/>
</dbReference>
<evidence type="ECO:0000313" key="4">
    <source>
        <dbReference type="Proteomes" id="UP000069914"/>
    </source>
</evidence>
<organism evidence="2 3">
    <name type="scientific">Yersinia aleksiciae</name>
    <dbReference type="NCBI Taxonomy" id="263819"/>
    <lineage>
        <taxon>Bacteria</taxon>
        <taxon>Pseudomonadati</taxon>
        <taxon>Pseudomonadota</taxon>
        <taxon>Gammaproteobacteria</taxon>
        <taxon>Enterobacterales</taxon>
        <taxon>Yersiniaceae</taxon>
        <taxon>Yersinia</taxon>
    </lineage>
</organism>
<dbReference type="GeneID" id="61901270"/>
<proteinExistence type="predicted"/>
<dbReference type="RefSeq" id="WP_048619034.1">
    <property type="nucleotide sequence ID" value="NZ_CABHQI010000088.1"/>
</dbReference>
<dbReference type="AlphaFoldDB" id="A0A0T9T3X0"/>
<dbReference type="KEGG" id="yak:ACZ76_11395"/>
<sequence>MTQSFEDTSQPLRWLDYKVKVTARPSGIFGDDERCYSFFVDSGLVWPVDYIDEDGRIWLALQYSEDHFETLRLEEGSYHRIPCDISYAIHK</sequence>
<gene>
    <name evidence="1" type="ORF">ACZ76_11395</name>
    <name evidence="2" type="ORF">ERS008460_00267</name>
</gene>
<dbReference type="Proteomes" id="UP000069914">
    <property type="component" value="Chromosome"/>
</dbReference>
<reference evidence="3" key="3">
    <citation type="submission" date="2015-03" db="EMBL/GenBank/DDBJ databases">
        <authorList>
            <consortium name="Pathogen Informatics"/>
        </authorList>
    </citation>
    <scope>NUCLEOTIDE SEQUENCE [LARGE SCALE GENOMIC DNA]</scope>
    <source>
        <strain evidence="3">IP27925</strain>
    </source>
</reference>
<protein>
    <submittedName>
        <fullName evidence="2">Uncharacterized protein</fullName>
    </submittedName>
</protein>
<dbReference type="Proteomes" id="UP000040088">
    <property type="component" value="Unassembled WGS sequence"/>
</dbReference>
<evidence type="ECO:0000313" key="2">
    <source>
        <dbReference type="EMBL" id="CNK58138.1"/>
    </source>
</evidence>
<reference evidence="1 4" key="1">
    <citation type="journal article" date="2015" name="Genome Announc.">
        <title>De Novo Genome Sequence of Yersinia aleksiciae Y159T.</title>
        <authorList>
            <person name="Sprague L.D."/>
            <person name="Neubauer H."/>
        </authorList>
    </citation>
    <scope>NUCLEOTIDE SEQUENCE [LARGE SCALE GENOMIC DNA]</scope>
    <source>
        <strain evidence="1 4">159</strain>
    </source>
</reference>
<accession>A0A0T9T3X0</accession>
<evidence type="ECO:0000313" key="3">
    <source>
        <dbReference type="Proteomes" id="UP000040088"/>
    </source>
</evidence>